<dbReference type="PANTHER" id="PTHR47289:SF2">
    <property type="entry name" value="TRANSCRIPTION FACTOR, PUTATIVE (DUF1664)-RELATED"/>
    <property type="match status" value="1"/>
</dbReference>
<evidence type="ECO:0000259" key="2">
    <source>
        <dbReference type="Pfam" id="PF07889"/>
    </source>
</evidence>
<gene>
    <name evidence="3" type="ORF">SVIM_LOCUS322865</name>
</gene>
<dbReference type="AlphaFoldDB" id="A0A6N2M613"/>
<name>A0A6N2M613_SALVM</name>
<dbReference type="InterPro" id="IPR012458">
    <property type="entry name" value="DUF1664"/>
</dbReference>
<organism evidence="3">
    <name type="scientific">Salix viminalis</name>
    <name type="common">Common osier</name>
    <name type="synonym">Basket willow</name>
    <dbReference type="NCBI Taxonomy" id="40686"/>
    <lineage>
        <taxon>Eukaryota</taxon>
        <taxon>Viridiplantae</taxon>
        <taxon>Streptophyta</taxon>
        <taxon>Embryophyta</taxon>
        <taxon>Tracheophyta</taxon>
        <taxon>Spermatophyta</taxon>
        <taxon>Magnoliopsida</taxon>
        <taxon>eudicotyledons</taxon>
        <taxon>Gunneridae</taxon>
        <taxon>Pentapetalae</taxon>
        <taxon>rosids</taxon>
        <taxon>fabids</taxon>
        <taxon>Malpighiales</taxon>
        <taxon>Salicaceae</taxon>
        <taxon>Saliceae</taxon>
        <taxon>Salix</taxon>
    </lineage>
</organism>
<evidence type="ECO:0000256" key="1">
    <source>
        <dbReference type="SAM" id="MobiDB-lite"/>
    </source>
</evidence>
<feature type="domain" description="DUF1664" evidence="2">
    <location>
        <begin position="140"/>
        <end position="260"/>
    </location>
</feature>
<feature type="region of interest" description="Disordered" evidence="1">
    <location>
        <begin position="287"/>
        <end position="307"/>
    </location>
</feature>
<protein>
    <recommendedName>
        <fullName evidence="2">DUF1664 domain-containing protein</fullName>
    </recommendedName>
</protein>
<proteinExistence type="predicted"/>
<reference evidence="3" key="1">
    <citation type="submission" date="2019-03" db="EMBL/GenBank/DDBJ databases">
        <authorList>
            <person name="Mank J."/>
            <person name="Almeida P."/>
        </authorList>
    </citation>
    <scope>NUCLEOTIDE SEQUENCE</scope>
    <source>
        <strain evidence="3">78183</strain>
    </source>
</reference>
<accession>A0A6N2M613</accession>
<dbReference type="Pfam" id="PF07889">
    <property type="entry name" value="DUF1664"/>
    <property type="match status" value="1"/>
</dbReference>
<dbReference type="EMBL" id="CAADRP010001707">
    <property type="protein sequence ID" value="VFU49030.1"/>
    <property type="molecule type" value="Genomic_DNA"/>
</dbReference>
<feature type="compositionally biased region" description="Low complexity" evidence="1">
    <location>
        <begin position="288"/>
        <end position="301"/>
    </location>
</feature>
<evidence type="ECO:0000313" key="3">
    <source>
        <dbReference type="EMBL" id="VFU49030.1"/>
    </source>
</evidence>
<dbReference type="PANTHER" id="PTHR47289">
    <property type="entry name" value="TRANSCRIPTION FACTOR, PUTATIVE (DUF1664)-RELATED"/>
    <property type="match status" value="1"/>
</dbReference>
<sequence>MARLCLVFLEFGDGGGYGVQLVYVWKRWPARDHREGIVAVNGHPSMAIPLGKLTILVGAGILGSVLAKEGRMPDVSGFVSGAFKIALRQLKRDDSTSSVSKSSKPPNDSLMAQVTSLRHELQMLASSRPVTIVTANGTGGNKYGVAVVVIVVGYGYVWWKGWKLPDMMFATRRSLSDACTSIGHQLEDVYGSIRSTRRHLSSKIDGVDTNLNAIAELTASTQERVTELREDSSSIGNDVRNVRDAVETLELKISRIEGKQDLTTLGVKRLCDYASSLENNLLEENAGALPAPSSEPSTPSALNESPEVQRLPRNAALASSQQGSTGISGVAEVASILGISNGIQTPEVTSNGTTWFKPAFLTRTRSAINSVVQQTSSSKQQS</sequence>